<dbReference type="InterPro" id="IPR003439">
    <property type="entry name" value="ABC_transporter-like_ATP-bd"/>
</dbReference>
<gene>
    <name evidence="4" type="primary">CAF16_2</name>
    <name evidence="4" type="ORF">K7432_014163</name>
</gene>
<dbReference type="SUPFAM" id="SSF52540">
    <property type="entry name" value="P-loop containing nucleoside triphosphate hydrolases"/>
    <property type="match status" value="1"/>
</dbReference>
<organism evidence="4 5">
    <name type="scientific">Basidiobolus ranarum</name>
    <dbReference type="NCBI Taxonomy" id="34480"/>
    <lineage>
        <taxon>Eukaryota</taxon>
        <taxon>Fungi</taxon>
        <taxon>Fungi incertae sedis</taxon>
        <taxon>Zoopagomycota</taxon>
        <taxon>Entomophthoromycotina</taxon>
        <taxon>Basidiobolomycetes</taxon>
        <taxon>Basidiobolales</taxon>
        <taxon>Basidiobolaceae</taxon>
        <taxon>Basidiobolus</taxon>
    </lineage>
</organism>
<evidence type="ECO:0000259" key="3">
    <source>
        <dbReference type="PROSITE" id="PS50893"/>
    </source>
</evidence>
<reference evidence="4 5" key="1">
    <citation type="submission" date="2023-04" db="EMBL/GenBank/DDBJ databases">
        <title>Genome of Basidiobolus ranarum AG-B5.</title>
        <authorList>
            <person name="Stajich J.E."/>
            <person name="Carter-House D."/>
            <person name="Gryganskyi A."/>
        </authorList>
    </citation>
    <scope>NUCLEOTIDE SEQUENCE [LARGE SCALE GENOMIC DNA]</scope>
    <source>
        <strain evidence="4 5">AG-B5</strain>
    </source>
</reference>
<accession>A0ABR2WI57</accession>
<dbReference type="EMBL" id="JASJQH010001538">
    <property type="protein sequence ID" value="KAK9761144.1"/>
    <property type="molecule type" value="Genomic_DNA"/>
</dbReference>
<dbReference type="Gene3D" id="3.40.50.300">
    <property type="entry name" value="P-loop containing nucleotide triphosphate hydrolases"/>
    <property type="match status" value="1"/>
</dbReference>
<name>A0ABR2WI57_9FUNG</name>
<keyword evidence="1" id="KW-0547">Nucleotide-binding</keyword>
<dbReference type="Proteomes" id="UP001479436">
    <property type="component" value="Unassembled WGS sequence"/>
</dbReference>
<dbReference type="PROSITE" id="PS50893">
    <property type="entry name" value="ABC_TRANSPORTER_2"/>
    <property type="match status" value="1"/>
</dbReference>
<comment type="caution">
    <text evidence="4">The sequence shown here is derived from an EMBL/GenBank/DDBJ whole genome shotgun (WGS) entry which is preliminary data.</text>
</comment>
<dbReference type="InterPro" id="IPR027417">
    <property type="entry name" value="P-loop_NTPase"/>
</dbReference>
<evidence type="ECO:0000313" key="5">
    <source>
        <dbReference type="Proteomes" id="UP001479436"/>
    </source>
</evidence>
<keyword evidence="5" id="KW-1185">Reference proteome</keyword>
<proteinExistence type="predicted"/>
<evidence type="ECO:0000313" key="4">
    <source>
        <dbReference type="EMBL" id="KAK9761144.1"/>
    </source>
</evidence>
<feature type="domain" description="ABC transporter" evidence="3">
    <location>
        <begin position="51"/>
        <end position="278"/>
    </location>
</feature>
<evidence type="ECO:0000256" key="1">
    <source>
        <dbReference type="ARBA" id="ARBA00022741"/>
    </source>
</evidence>
<dbReference type="PANTHER" id="PTHR43158">
    <property type="entry name" value="SKFA PEPTIDE EXPORT ATP-BINDING PROTEIN SKFE"/>
    <property type="match status" value="1"/>
</dbReference>
<evidence type="ECO:0000256" key="2">
    <source>
        <dbReference type="ARBA" id="ARBA00022840"/>
    </source>
</evidence>
<sequence length="304" mass="35037">MELDYVSPTPYNNKRRCLHDEYVTLEYHSQYSSIPNSIDVLPMETAENTGVWVHNLAFTSMMDPWKQILKNVNFKLESGSRCVLLGGNSEEKDLFLRILAGKHMVKNGSVKVFGKDAFSTGGNTVAYLNSEWLSNPLIQRDLLVGELIHHLGGDRYPDRRDLLLNVLSVSQNWHMHRISSSERLRVQIVLRLLQPWHVLLIEEESLPVEKDTLAILLKVLKWETEERGAIVIYSGTHIQDLISWSTHFACLEGGQMVEFHDQESALNMLNRTTSWQYNSPLVRLLENDVYSQTKLNKCKRRCQT</sequence>
<dbReference type="PANTHER" id="PTHR43158:SF2">
    <property type="entry name" value="SKFA PEPTIDE EXPORT ATP-BINDING PROTEIN SKFE"/>
    <property type="match status" value="1"/>
</dbReference>
<protein>
    <submittedName>
        <fullName evidence="4">CCR4-NOT regulatory complex component</fullName>
    </submittedName>
</protein>
<keyword evidence="2" id="KW-0067">ATP-binding</keyword>